<sequence>MLARPDKSNDSDDGIDPRVIDLLEAMAMEPTAEHIYRVGHIQQRRRRAVQYVPARSAMQ</sequence>
<accession>A0A9W8LWB0</accession>
<proteinExistence type="predicted"/>
<dbReference type="EMBL" id="JANBUW010001646">
    <property type="protein sequence ID" value="KAJ2842738.1"/>
    <property type="molecule type" value="Genomic_DNA"/>
</dbReference>
<reference evidence="1" key="1">
    <citation type="submission" date="2022-07" db="EMBL/GenBank/DDBJ databases">
        <title>Phylogenomic reconstructions and comparative analyses of Kickxellomycotina fungi.</title>
        <authorList>
            <person name="Reynolds N.K."/>
            <person name="Stajich J.E."/>
            <person name="Barry K."/>
            <person name="Grigoriev I.V."/>
            <person name="Crous P."/>
            <person name="Smith M.E."/>
        </authorList>
    </citation>
    <scope>NUCLEOTIDE SEQUENCE</scope>
    <source>
        <strain evidence="1">NRRL 1566</strain>
    </source>
</reference>
<gene>
    <name evidence="1" type="ORF">IWW36_005794</name>
</gene>
<evidence type="ECO:0000313" key="1">
    <source>
        <dbReference type="EMBL" id="KAJ2842738.1"/>
    </source>
</evidence>
<organism evidence="1 2">
    <name type="scientific">Coemansia brasiliensis</name>
    <dbReference type="NCBI Taxonomy" id="2650707"/>
    <lineage>
        <taxon>Eukaryota</taxon>
        <taxon>Fungi</taxon>
        <taxon>Fungi incertae sedis</taxon>
        <taxon>Zoopagomycota</taxon>
        <taxon>Kickxellomycotina</taxon>
        <taxon>Kickxellomycetes</taxon>
        <taxon>Kickxellales</taxon>
        <taxon>Kickxellaceae</taxon>
        <taxon>Coemansia</taxon>
    </lineage>
</organism>
<evidence type="ECO:0000313" key="2">
    <source>
        <dbReference type="Proteomes" id="UP001139887"/>
    </source>
</evidence>
<feature type="non-terminal residue" evidence="1">
    <location>
        <position position="59"/>
    </location>
</feature>
<name>A0A9W8LWB0_9FUNG</name>
<keyword evidence="2" id="KW-1185">Reference proteome</keyword>
<dbReference type="AlphaFoldDB" id="A0A9W8LWB0"/>
<protein>
    <submittedName>
        <fullName evidence="1">Uncharacterized protein</fullName>
    </submittedName>
</protein>
<dbReference type="OrthoDB" id="10519703at2759"/>
<dbReference type="Proteomes" id="UP001139887">
    <property type="component" value="Unassembled WGS sequence"/>
</dbReference>
<comment type="caution">
    <text evidence="1">The sequence shown here is derived from an EMBL/GenBank/DDBJ whole genome shotgun (WGS) entry which is preliminary data.</text>
</comment>